<gene>
    <name evidence="1" type="ORF">ACFSCW_12965</name>
</gene>
<organism evidence="1 2">
    <name type="scientific">Sphingomonas tabacisoli</name>
    <dbReference type="NCBI Taxonomy" id="2249466"/>
    <lineage>
        <taxon>Bacteria</taxon>
        <taxon>Pseudomonadati</taxon>
        <taxon>Pseudomonadota</taxon>
        <taxon>Alphaproteobacteria</taxon>
        <taxon>Sphingomonadales</taxon>
        <taxon>Sphingomonadaceae</taxon>
        <taxon>Sphingomonas</taxon>
    </lineage>
</organism>
<keyword evidence="2" id="KW-1185">Reference proteome</keyword>
<proteinExistence type="predicted"/>
<sequence length="60" mass="6348">MFSSEKTTLARVSAQSSANVIAAQLSCKEAAEHVRQSEAAIERSRALLAGTRQSMPDQGA</sequence>
<evidence type="ECO:0000313" key="2">
    <source>
        <dbReference type="Proteomes" id="UP001597115"/>
    </source>
</evidence>
<protein>
    <submittedName>
        <fullName evidence="1">Uncharacterized protein</fullName>
    </submittedName>
</protein>
<dbReference type="RefSeq" id="WP_380889872.1">
    <property type="nucleotide sequence ID" value="NZ_JBHUDY010000001.1"/>
</dbReference>
<dbReference type="Proteomes" id="UP001597115">
    <property type="component" value="Unassembled WGS sequence"/>
</dbReference>
<evidence type="ECO:0000313" key="1">
    <source>
        <dbReference type="EMBL" id="MFD1612713.1"/>
    </source>
</evidence>
<comment type="caution">
    <text evidence="1">The sequence shown here is derived from an EMBL/GenBank/DDBJ whole genome shotgun (WGS) entry which is preliminary data.</text>
</comment>
<name>A0ABW4I456_9SPHN</name>
<dbReference type="EMBL" id="JBHUDY010000001">
    <property type="protein sequence ID" value="MFD1612713.1"/>
    <property type="molecule type" value="Genomic_DNA"/>
</dbReference>
<reference evidence="2" key="1">
    <citation type="journal article" date="2019" name="Int. J. Syst. Evol. Microbiol.">
        <title>The Global Catalogue of Microorganisms (GCM) 10K type strain sequencing project: providing services to taxonomists for standard genome sequencing and annotation.</title>
        <authorList>
            <consortium name="The Broad Institute Genomics Platform"/>
            <consortium name="The Broad Institute Genome Sequencing Center for Infectious Disease"/>
            <person name="Wu L."/>
            <person name="Ma J."/>
        </authorList>
    </citation>
    <scope>NUCLEOTIDE SEQUENCE [LARGE SCALE GENOMIC DNA]</scope>
    <source>
        <strain evidence="2">CGMCC 1.16275</strain>
    </source>
</reference>
<accession>A0ABW4I456</accession>